<name>A0A0G0EF73_9BACT</name>
<evidence type="ECO:0000313" key="2">
    <source>
        <dbReference type="EMBL" id="KKP73835.1"/>
    </source>
</evidence>
<dbReference type="SUPFAM" id="SSF53474">
    <property type="entry name" value="alpha/beta-Hydrolases"/>
    <property type="match status" value="1"/>
</dbReference>
<dbReference type="Pfam" id="PF02450">
    <property type="entry name" value="LCAT"/>
    <property type="match status" value="1"/>
</dbReference>
<dbReference type="InterPro" id="IPR003386">
    <property type="entry name" value="LACT/PDAT_acylTrfase"/>
</dbReference>
<dbReference type="InterPro" id="IPR023296">
    <property type="entry name" value="Glyco_hydro_beta-prop_sf"/>
</dbReference>
<dbReference type="Proteomes" id="UP000034457">
    <property type="component" value="Unassembled WGS sequence"/>
</dbReference>
<reference evidence="2 3" key="1">
    <citation type="journal article" date="2015" name="Nature">
        <title>rRNA introns, odd ribosomes, and small enigmatic genomes across a large radiation of phyla.</title>
        <authorList>
            <person name="Brown C.T."/>
            <person name="Hug L.A."/>
            <person name="Thomas B.C."/>
            <person name="Sharon I."/>
            <person name="Castelle C.J."/>
            <person name="Singh A."/>
            <person name="Wilkins M.J."/>
            <person name="Williams K.H."/>
            <person name="Banfield J.F."/>
        </authorList>
    </citation>
    <scope>NUCLEOTIDE SEQUENCE [LARGE SCALE GENOMIC DNA]</scope>
</reference>
<dbReference type="Gene3D" id="3.40.50.1820">
    <property type="entry name" value="alpha/beta hydrolase"/>
    <property type="match status" value="1"/>
</dbReference>
<dbReference type="GO" id="GO:0008374">
    <property type="term" value="F:O-acyltransferase activity"/>
    <property type="evidence" value="ECO:0007669"/>
    <property type="project" value="InterPro"/>
</dbReference>
<dbReference type="PANTHER" id="PTHR11440">
    <property type="entry name" value="LECITHIN-CHOLESTEROL ACYLTRANSFERASE-RELATED"/>
    <property type="match status" value="1"/>
</dbReference>
<dbReference type="Gene3D" id="2.115.10.20">
    <property type="entry name" value="Glycosyl hydrolase domain, family 43"/>
    <property type="match status" value="1"/>
</dbReference>
<gene>
    <name evidence="2" type="ORF">UR68_C0002G0058</name>
</gene>
<evidence type="ECO:0000313" key="3">
    <source>
        <dbReference type="Proteomes" id="UP000034457"/>
    </source>
</evidence>
<accession>A0A0G0EF73</accession>
<dbReference type="SUPFAM" id="SSF75005">
    <property type="entry name" value="Arabinanase/levansucrase/invertase"/>
    <property type="match status" value="1"/>
</dbReference>
<sequence length="896" mass="102250">MKKIIRYLLIITCFFVTKNIFAFEYIKFPGNPLPITYDFGYQSLLQAHIYKDGNIYRGILTAKKAPTDRYSLVLIESIDGFSFKLIKEIIASDKDISNPRLFIDGAETKILYAQRESVDFYKIYSINCNDEFICDPPQLLLDPNINNLNENHGHFAPFIRRINGHYFLFYGSWGNNGFSTYLAHSDHFGDWQKCPNFVLTGLDGAFIDIDATNINIYAHQSNSTGIQKLAATLPLTCDSIFNNLGYIVTKSTTYDQRHIIFPSIINNGDQQLLYYTGLGSDNIWHLNLAFNSEISPTSAPSPTYTPTPTIIPTLPIIITPTITLFPTATPSPVDRIPIVLLPGFLASWNKEALLHNQIVPRSAWKIATFVKEYEGLIKTYENLGYQINKDLFIFAYDWRKPLSQLINDLNNYIQQLSINNQQFNIVGHSLGGLIARIYDQEFNPNNIEKIITVGSPHKGVAAMYKLVEAGELEKSDNSLWLSAKLLLNLNRKNLESDKQLLYRLFPILIDLFPTYDFLKSQGELINVNDMNIKNLTLLKYANSNSSNIQSIVGERGNTLKGFTVMPQNMLDKVLGNYPDGRPISEYHDIGDYTVLSESASLQNVRKLNLSHGELIYKTFGIKEILNGLGIVFHDDQIVEGSGTVITPSIIFLIKSPGKIEVEYDNRVFKESDGIIYIPNAGSGEYKLKVIGIYNGYYEVVIGQVGQNNDSWNTIYGEINSLIPSLQTDSYKIYFDSINPFKYFVDKSDPGKLINELVLYLKSYNYKKNTQIIKNIGKIHKTNVKDHKHLFYAINKELVKIGDFTGLEKLENIYSKMIVFENNAKNLEKDINRIKSEFLKEQSKFLKLKDKNTNFDEKLIYFEIIDEKIKIYETLDNNQNSYKEILIGSLKNLLNRI</sequence>
<proteinExistence type="predicted"/>
<keyword evidence="1" id="KW-0175">Coiled coil</keyword>
<dbReference type="AlphaFoldDB" id="A0A0G0EF73"/>
<dbReference type="GO" id="GO:0006629">
    <property type="term" value="P:lipid metabolic process"/>
    <property type="evidence" value="ECO:0007669"/>
    <property type="project" value="InterPro"/>
</dbReference>
<dbReference type="STRING" id="1618478.UR68_C0002G0058"/>
<evidence type="ECO:0000256" key="1">
    <source>
        <dbReference type="SAM" id="Coils"/>
    </source>
</evidence>
<comment type="caution">
    <text evidence="2">The sequence shown here is derived from an EMBL/GenBank/DDBJ whole genome shotgun (WGS) entry which is preliminary data.</text>
</comment>
<feature type="coiled-coil region" evidence="1">
    <location>
        <begin position="809"/>
        <end position="843"/>
    </location>
</feature>
<dbReference type="InterPro" id="IPR029058">
    <property type="entry name" value="AB_hydrolase_fold"/>
</dbReference>
<dbReference type="EMBL" id="LBQC01000002">
    <property type="protein sequence ID" value="KKP73835.1"/>
    <property type="molecule type" value="Genomic_DNA"/>
</dbReference>
<protein>
    <submittedName>
        <fullName evidence="2">PGAP1 family protein</fullName>
    </submittedName>
</protein>
<organism evidence="2 3">
    <name type="scientific">Candidatus Roizmanbacteria bacterium GW2011_GWA2_35_19</name>
    <dbReference type="NCBI Taxonomy" id="1618478"/>
    <lineage>
        <taxon>Bacteria</taxon>
        <taxon>Candidatus Roizmaniibacteriota</taxon>
    </lineage>
</organism>